<dbReference type="Gene3D" id="3.40.91.50">
    <property type="match status" value="1"/>
</dbReference>
<evidence type="ECO:0000313" key="1">
    <source>
        <dbReference type="EMBL" id="KAB2815604.1"/>
    </source>
</evidence>
<accession>A0A6L3ZDU3</accession>
<name>A0A6L3ZDU3_9FLAO</name>
<sequence>MPNVWNIGNTTVRNPKRIENALRVFVDEGFSGNAKGSEREARLHSKLKEREVLEFDGVASDWNGRKWRAAFYQLGFVSYERYRIGEDRLTTSELFTRIGLPAISTGYELTPAGQKLIEATTVPEIEEIYTRQFVCYELPNSLEGSFPEGKMKPFILLLQVLNLLSAGSHEGLDKFETGLFLQKFQDHTDELPQEIVNQVLKYRQELAACTSAKQTRELKNRYKEALGEDIGINPNSVVSDYSDTTFRYFSLSGLFTRIGRTIVIRPNKQGFVNRLLESEPSFLFEANSQAYLESFYKNTYSLPTDNREFALQEIDILKAGIRDRGNALLAKANAINGTSTIDEIQAIRFQLIEYNNWEREEDFANEQQQPEAIRDIINYLRVLNGENIPDGPEIDDRPAYLEWAVWRSFLAIDDLVSPAYQTRRFPVDQDFHPRNTAPGGGADLLFEFETYVLVVEVTLTTSHRQMAVESEPVRRHTVQYKEQFPDKDVYCLFIAPTVDNNVAETFRIGVWYKQDDEEFVNIVPMNLTDFINAMEVLSAVKYSNGDFKNLIERCLVYRNVRAPQWKTYISNEVSVWSNRIVSQ</sequence>
<dbReference type="Proteomes" id="UP000484164">
    <property type="component" value="Unassembled WGS sequence"/>
</dbReference>
<gene>
    <name evidence="1" type="ORF">F8C82_07830</name>
</gene>
<organism evidence="1 2">
    <name type="scientific">Phaeocystidibacter marisrubri</name>
    <dbReference type="NCBI Taxonomy" id="1577780"/>
    <lineage>
        <taxon>Bacteria</taxon>
        <taxon>Pseudomonadati</taxon>
        <taxon>Bacteroidota</taxon>
        <taxon>Flavobacteriia</taxon>
        <taxon>Flavobacteriales</taxon>
        <taxon>Phaeocystidibacteraceae</taxon>
        <taxon>Phaeocystidibacter</taxon>
    </lineage>
</organism>
<dbReference type="GO" id="GO:0004519">
    <property type="term" value="F:endonuclease activity"/>
    <property type="evidence" value="ECO:0007669"/>
    <property type="project" value="UniProtKB-KW"/>
</dbReference>
<dbReference type="AlphaFoldDB" id="A0A6L3ZDU3"/>
<dbReference type="RefSeq" id="WP_151693034.1">
    <property type="nucleotide sequence ID" value="NZ_BMGX01000001.1"/>
</dbReference>
<keyword evidence="2" id="KW-1185">Reference proteome</keyword>
<protein>
    <submittedName>
        <fullName evidence="1">AlwI family type II restriction endonuclease</fullName>
    </submittedName>
</protein>
<comment type="caution">
    <text evidence="1">The sequence shown here is derived from an EMBL/GenBank/DDBJ whole genome shotgun (WGS) entry which is preliminary data.</text>
</comment>
<dbReference type="CDD" id="cd22316">
    <property type="entry name" value="BspD6I-like"/>
    <property type="match status" value="1"/>
</dbReference>
<keyword evidence="1" id="KW-0378">Hydrolase</keyword>
<keyword evidence="1" id="KW-0540">Nuclease</keyword>
<dbReference type="OrthoDB" id="5314016at2"/>
<dbReference type="EMBL" id="WBVQ01000002">
    <property type="protein sequence ID" value="KAB2815604.1"/>
    <property type="molecule type" value="Genomic_DNA"/>
</dbReference>
<reference evidence="1 2" key="1">
    <citation type="submission" date="2019-10" db="EMBL/GenBank/DDBJ databases">
        <title>Genome sequence of Phaeocystidibacter marisrubri JCM30614 (type strain).</title>
        <authorList>
            <person name="Bowman J.P."/>
        </authorList>
    </citation>
    <scope>NUCLEOTIDE SEQUENCE [LARGE SCALE GENOMIC DNA]</scope>
    <source>
        <strain evidence="1 2">JCM 30614</strain>
    </source>
</reference>
<evidence type="ECO:0000313" key="2">
    <source>
        <dbReference type="Proteomes" id="UP000484164"/>
    </source>
</evidence>
<dbReference type="Pfam" id="PF09491">
    <property type="entry name" value="RE_AlwI"/>
    <property type="match status" value="1"/>
</dbReference>
<proteinExistence type="predicted"/>
<dbReference type="InterPro" id="IPR018573">
    <property type="entry name" value="Restrct_endonuc_II_AlwI"/>
</dbReference>
<keyword evidence="1" id="KW-0255">Endonuclease</keyword>